<keyword evidence="2" id="KW-1185">Reference proteome</keyword>
<evidence type="ECO:0000313" key="2">
    <source>
        <dbReference type="Proteomes" id="UP001576784"/>
    </source>
</evidence>
<name>A0ABV4XLX4_9CYAN</name>
<comment type="caution">
    <text evidence="1">The sequence shown here is derived from an EMBL/GenBank/DDBJ whole genome shotgun (WGS) entry which is preliminary data.</text>
</comment>
<gene>
    <name evidence="1" type="ORF">ACE1CI_06275</name>
</gene>
<reference evidence="1 2" key="1">
    <citation type="submission" date="2024-09" db="EMBL/GenBank/DDBJ databases">
        <title>Floridaenema gen nov. (Aerosakkonemataceae, Aerosakkonematales ord. nov., Cyanobacteria) from benthic tropical and subtropical fresh waters, with the description of four new species.</title>
        <authorList>
            <person name="Moretto J.A."/>
            <person name="Berthold D.E."/>
            <person name="Lefler F.W."/>
            <person name="Huang I.-S."/>
            <person name="Laughinghouse H. IV."/>
        </authorList>
    </citation>
    <scope>NUCLEOTIDE SEQUENCE [LARGE SCALE GENOMIC DNA]</scope>
    <source>
        <strain evidence="1 2">BLCC-F50</strain>
    </source>
</reference>
<dbReference type="RefSeq" id="WP_413262207.1">
    <property type="nucleotide sequence ID" value="NZ_JBHFNR010000040.1"/>
</dbReference>
<proteinExistence type="predicted"/>
<organism evidence="1 2">
    <name type="scientific">Floridaenema flaviceps BLCC-F50</name>
    <dbReference type="NCBI Taxonomy" id="3153642"/>
    <lineage>
        <taxon>Bacteria</taxon>
        <taxon>Bacillati</taxon>
        <taxon>Cyanobacteriota</taxon>
        <taxon>Cyanophyceae</taxon>
        <taxon>Oscillatoriophycideae</taxon>
        <taxon>Aerosakkonematales</taxon>
        <taxon>Aerosakkonemataceae</taxon>
        <taxon>Floridanema</taxon>
        <taxon>Floridanema flaviceps</taxon>
    </lineage>
</organism>
<dbReference type="Proteomes" id="UP001576784">
    <property type="component" value="Unassembled WGS sequence"/>
</dbReference>
<sequence>MITVQSLIQNFFPMQFYWFGLSATSIEATKPVLQDMPTIQNFAYLGIVTLG</sequence>
<evidence type="ECO:0000313" key="1">
    <source>
        <dbReference type="EMBL" id="MFB2892535.1"/>
    </source>
</evidence>
<protein>
    <submittedName>
        <fullName evidence="1">Uncharacterized protein</fullName>
    </submittedName>
</protein>
<dbReference type="EMBL" id="JBHFNR010000040">
    <property type="protein sequence ID" value="MFB2892535.1"/>
    <property type="molecule type" value="Genomic_DNA"/>
</dbReference>
<accession>A0ABV4XLX4</accession>